<evidence type="ECO:0000313" key="1">
    <source>
        <dbReference type="EnsemblPlants" id="ORUFI04G19450.1"/>
    </source>
</evidence>
<proteinExistence type="predicted"/>
<accession>A0A0E0PBA6</accession>
<dbReference type="Gramene" id="ORUFI04G19450.1">
    <property type="protein sequence ID" value="ORUFI04G19450.1"/>
    <property type="gene ID" value="ORUFI04G19450"/>
</dbReference>
<protein>
    <submittedName>
        <fullName evidence="1">Uncharacterized protein</fullName>
    </submittedName>
</protein>
<organism evidence="1 2">
    <name type="scientific">Oryza rufipogon</name>
    <name type="common">Brownbeard rice</name>
    <name type="synonym">Asian wild rice</name>
    <dbReference type="NCBI Taxonomy" id="4529"/>
    <lineage>
        <taxon>Eukaryota</taxon>
        <taxon>Viridiplantae</taxon>
        <taxon>Streptophyta</taxon>
        <taxon>Embryophyta</taxon>
        <taxon>Tracheophyta</taxon>
        <taxon>Spermatophyta</taxon>
        <taxon>Magnoliopsida</taxon>
        <taxon>Liliopsida</taxon>
        <taxon>Poales</taxon>
        <taxon>Poaceae</taxon>
        <taxon>BOP clade</taxon>
        <taxon>Oryzoideae</taxon>
        <taxon>Oryzeae</taxon>
        <taxon>Oryzinae</taxon>
        <taxon>Oryza</taxon>
    </lineage>
</organism>
<keyword evidence="2" id="KW-1185">Reference proteome</keyword>
<reference evidence="2" key="1">
    <citation type="submission" date="2013-06" db="EMBL/GenBank/DDBJ databases">
        <authorList>
            <person name="Zhao Q."/>
        </authorList>
    </citation>
    <scope>NUCLEOTIDE SEQUENCE</scope>
    <source>
        <strain evidence="2">cv. W1943</strain>
    </source>
</reference>
<name>A0A0E0PBA6_ORYRU</name>
<dbReference type="HOGENOM" id="CLU_1191541_0_0_1"/>
<dbReference type="OMA" id="NRAIWVE"/>
<evidence type="ECO:0000313" key="2">
    <source>
        <dbReference type="Proteomes" id="UP000008022"/>
    </source>
</evidence>
<dbReference type="AlphaFoldDB" id="A0A0E0PBA6"/>
<sequence>MTYLDAKVTMASVRGRVLQQTAEPDEEESMYFLKGVAPMSGSEYSSSDSEATLDDIPPIVIDADLEEEENMSDMSSMLNLQGPDKLGNNQPLDIVPLNSIPFRQEVAFHQKVDSSKEEVPVPQWMKQLDNYKDGDWTVFLQIRDDGHKDWKIVKYWLPKILEKVNRAIWVETPSWVITCCGWQLKPVVLINVDAYIDKAHIYITPEHMSSYSLSLPSIIKSTKPSSCSREMGF</sequence>
<dbReference type="Proteomes" id="UP000008022">
    <property type="component" value="Unassembled WGS sequence"/>
</dbReference>
<dbReference type="EnsemblPlants" id="ORUFI04G19450.1">
    <property type="protein sequence ID" value="ORUFI04G19450.1"/>
    <property type="gene ID" value="ORUFI04G19450"/>
</dbReference>
<reference evidence="1" key="2">
    <citation type="submission" date="2015-06" db="UniProtKB">
        <authorList>
            <consortium name="EnsemblPlants"/>
        </authorList>
    </citation>
    <scope>IDENTIFICATION</scope>
</reference>